<name>A0A1W2A795_9MICO</name>
<evidence type="ECO:0000313" key="1">
    <source>
        <dbReference type="EMBL" id="SMC56544.1"/>
    </source>
</evidence>
<evidence type="ECO:0000313" key="2">
    <source>
        <dbReference type="Proteomes" id="UP000192634"/>
    </source>
</evidence>
<protein>
    <submittedName>
        <fullName evidence="1">Uncharacterized protein</fullName>
    </submittedName>
</protein>
<dbReference type="AlphaFoldDB" id="A0A1W2A795"/>
<reference evidence="1 2" key="1">
    <citation type="submission" date="2017-04" db="EMBL/GenBank/DDBJ databases">
        <authorList>
            <person name="Afonso C.L."/>
            <person name="Miller P.J."/>
            <person name="Scott M.A."/>
            <person name="Spackman E."/>
            <person name="Goraichik I."/>
            <person name="Dimitrov K.M."/>
            <person name="Suarez D.L."/>
            <person name="Swayne D.E."/>
        </authorList>
    </citation>
    <scope>NUCLEOTIDE SEQUENCE [LARGE SCALE GENOMIC DNA]</scope>
    <source>
        <strain evidence="1 2">CGMCC 1.12511</strain>
    </source>
</reference>
<proteinExistence type="predicted"/>
<gene>
    <name evidence="1" type="ORF">SAMN06296429_105127</name>
</gene>
<sequence>MERFELDPGAQALTDGTRRSGWSIVMTTAQTDEERALRNIDAGELQACDRTFGPYLALPLGSLLQFAGGELHSAHLVDQAKLDKVFERGEYRTMGEVLASGEASRPLFVDAD</sequence>
<accession>A0A1W2A795</accession>
<organism evidence="1 2">
    <name type="scientific">Janibacter indicus</name>
    <dbReference type="NCBI Taxonomy" id="857417"/>
    <lineage>
        <taxon>Bacteria</taxon>
        <taxon>Bacillati</taxon>
        <taxon>Actinomycetota</taxon>
        <taxon>Actinomycetes</taxon>
        <taxon>Micrococcales</taxon>
        <taxon>Intrasporangiaceae</taxon>
        <taxon>Janibacter</taxon>
    </lineage>
</organism>
<dbReference type="EMBL" id="FWXN01000005">
    <property type="protein sequence ID" value="SMC56544.1"/>
    <property type="molecule type" value="Genomic_DNA"/>
</dbReference>
<dbReference type="Proteomes" id="UP000192634">
    <property type="component" value="Unassembled WGS sequence"/>
</dbReference>
<dbReference type="RefSeq" id="WP_084450529.1">
    <property type="nucleotide sequence ID" value="NZ_FWXN01000005.1"/>
</dbReference>
<dbReference type="OrthoDB" id="4867848at2"/>